<dbReference type="AlphaFoldDB" id="A0A6J4MCG7"/>
<evidence type="ECO:0000313" key="2">
    <source>
        <dbReference type="EMBL" id="CAA9356427.1"/>
    </source>
</evidence>
<proteinExistence type="predicted"/>
<feature type="compositionally biased region" description="Basic residues" evidence="1">
    <location>
        <begin position="49"/>
        <end position="59"/>
    </location>
</feature>
<name>A0A6J4MCG7_9ACTN</name>
<protein>
    <submittedName>
        <fullName evidence="2">Uncharacterized protein</fullName>
    </submittedName>
</protein>
<feature type="non-terminal residue" evidence="2">
    <location>
        <position position="1"/>
    </location>
</feature>
<dbReference type="EMBL" id="CADCUJ010000080">
    <property type="protein sequence ID" value="CAA9356427.1"/>
    <property type="molecule type" value="Genomic_DNA"/>
</dbReference>
<feature type="non-terminal residue" evidence="2">
    <location>
        <position position="87"/>
    </location>
</feature>
<reference evidence="2" key="1">
    <citation type="submission" date="2020-02" db="EMBL/GenBank/DDBJ databases">
        <authorList>
            <person name="Meier V. D."/>
        </authorList>
    </citation>
    <scope>NUCLEOTIDE SEQUENCE</scope>
    <source>
        <strain evidence="2">AVDCRST_MAG72</strain>
    </source>
</reference>
<feature type="region of interest" description="Disordered" evidence="1">
    <location>
        <begin position="45"/>
        <end position="79"/>
    </location>
</feature>
<evidence type="ECO:0000256" key="1">
    <source>
        <dbReference type="SAM" id="MobiDB-lite"/>
    </source>
</evidence>
<gene>
    <name evidence="2" type="ORF">AVDCRST_MAG72-1835</name>
</gene>
<sequence length="87" mass="9888">ARRVGCRWGEPAALLRDPVRGRHADLGIEPATRRPGLLGFLRVPELHPPRRHVPRRRPDHPRSANRPSGVRGEHVLLDATQLLRPRL</sequence>
<accession>A0A6J4MCG7</accession>
<organism evidence="2">
    <name type="scientific">uncultured Nocardioidaceae bacterium</name>
    <dbReference type="NCBI Taxonomy" id="253824"/>
    <lineage>
        <taxon>Bacteria</taxon>
        <taxon>Bacillati</taxon>
        <taxon>Actinomycetota</taxon>
        <taxon>Actinomycetes</taxon>
        <taxon>Propionibacteriales</taxon>
        <taxon>Nocardioidaceae</taxon>
        <taxon>environmental samples</taxon>
    </lineage>
</organism>